<dbReference type="GO" id="GO:0005975">
    <property type="term" value="P:carbohydrate metabolic process"/>
    <property type="evidence" value="ECO:0007669"/>
    <property type="project" value="InterPro"/>
</dbReference>
<dbReference type="AlphaFoldDB" id="A0A8H6YTV2"/>
<dbReference type="SUPFAM" id="SSF51445">
    <property type="entry name" value="(Trans)glycosidases"/>
    <property type="match status" value="1"/>
</dbReference>
<dbReference type="InterPro" id="IPR017853">
    <property type="entry name" value="GH"/>
</dbReference>
<dbReference type="GO" id="GO:0016798">
    <property type="term" value="F:hydrolase activity, acting on glycosyl bonds"/>
    <property type="evidence" value="ECO:0007669"/>
    <property type="project" value="UniProtKB-KW"/>
</dbReference>
<dbReference type="CDD" id="cd00598">
    <property type="entry name" value="GH18_chitinase-like"/>
    <property type="match status" value="1"/>
</dbReference>
<dbReference type="Pfam" id="PF00704">
    <property type="entry name" value="Glyco_hydro_18"/>
    <property type="match status" value="1"/>
</dbReference>
<keyword evidence="1 5" id="KW-0378">Hydrolase</keyword>
<dbReference type="Gene3D" id="3.20.20.80">
    <property type="entry name" value="Glycosidases"/>
    <property type="match status" value="1"/>
</dbReference>
<keyword evidence="3" id="KW-0732">Signal</keyword>
<dbReference type="PROSITE" id="PS51910">
    <property type="entry name" value="GH18_2"/>
    <property type="match status" value="1"/>
</dbReference>
<evidence type="ECO:0000256" key="3">
    <source>
        <dbReference type="SAM" id="SignalP"/>
    </source>
</evidence>
<feature type="chain" id="PRO_5034704642" evidence="3">
    <location>
        <begin position="23"/>
        <end position="399"/>
    </location>
</feature>
<dbReference type="PANTHER" id="PTHR45708">
    <property type="entry name" value="ENDOCHITINASE"/>
    <property type="match status" value="1"/>
</dbReference>
<dbReference type="InterPro" id="IPR001223">
    <property type="entry name" value="Glyco_hydro18_cat"/>
</dbReference>
<feature type="signal peptide" evidence="3">
    <location>
        <begin position="1"/>
        <end position="22"/>
    </location>
</feature>
<dbReference type="PANTHER" id="PTHR45708:SF49">
    <property type="entry name" value="ENDOCHITINASE"/>
    <property type="match status" value="1"/>
</dbReference>
<name>A0A8H6YTV2_9AGAR</name>
<sequence length="399" mass="41071">MARLGFLGSIISTLVTLAVVQATPFNAPLGERAEGLSPVARNVFLSARAVPPSPRWVAYFDPSISSTLPAVPVLSGFNVFALAFIYSTSLQDNAATWAQLDATTRASIKAEYAAAGISLVVSAYGSGSNPTSAGDNPTAAANFIANYVKTYNLDGVDVDYQDSEAIEIGTAGAWLSTFTTALRAQLPQGQYILTHAPAAPWFSPGLWPGNGYLGVNSAVGSLIDWYNVQFYNEGAEYTTCAGLLTASSNTWPQSAVFQIAANGVPLNKIVIGKPATATDASNGFMDPATLSTCLAQAKANGWSAGAMMWQYPDGNTAWITQVRSGSFPVVPITTTTTSSPGSTSTSSAALAWDQTATCNGALHPATATAAPASAKAGKVISAITLSAKAIASAKATVST</sequence>
<accession>A0A8H6YTV2</accession>
<evidence type="ECO:0000256" key="2">
    <source>
        <dbReference type="ARBA" id="ARBA00023295"/>
    </source>
</evidence>
<evidence type="ECO:0000256" key="1">
    <source>
        <dbReference type="ARBA" id="ARBA00022801"/>
    </source>
</evidence>
<evidence type="ECO:0000259" key="4">
    <source>
        <dbReference type="PROSITE" id="PS51910"/>
    </source>
</evidence>
<gene>
    <name evidence="5" type="ORF">MVEN_00323900</name>
</gene>
<keyword evidence="6" id="KW-1185">Reference proteome</keyword>
<proteinExistence type="predicted"/>
<dbReference type="EMBL" id="JACAZI010000003">
    <property type="protein sequence ID" value="KAF7364549.1"/>
    <property type="molecule type" value="Genomic_DNA"/>
</dbReference>
<feature type="domain" description="GH18" evidence="4">
    <location>
        <begin position="54"/>
        <end position="329"/>
    </location>
</feature>
<dbReference type="InterPro" id="IPR050542">
    <property type="entry name" value="Glycosyl_Hydrlase18_Chitinase"/>
</dbReference>
<protein>
    <submittedName>
        <fullName evidence="5">Glycoside hydrolase</fullName>
    </submittedName>
</protein>
<keyword evidence="2" id="KW-0326">Glycosidase</keyword>
<reference evidence="5" key="1">
    <citation type="submission" date="2020-05" db="EMBL/GenBank/DDBJ databases">
        <title>Mycena genomes resolve the evolution of fungal bioluminescence.</title>
        <authorList>
            <person name="Tsai I.J."/>
        </authorList>
    </citation>
    <scope>NUCLEOTIDE SEQUENCE</scope>
    <source>
        <strain evidence="5">CCC161011</strain>
    </source>
</reference>
<dbReference type="OrthoDB" id="3012298at2759"/>
<evidence type="ECO:0000313" key="5">
    <source>
        <dbReference type="EMBL" id="KAF7364549.1"/>
    </source>
</evidence>
<dbReference type="Proteomes" id="UP000620124">
    <property type="component" value="Unassembled WGS sequence"/>
</dbReference>
<organism evidence="5 6">
    <name type="scientific">Mycena venus</name>
    <dbReference type="NCBI Taxonomy" id="2733690"/>
    <lineage>
        <taxon>Eukaryota</taxon>
        <taxon>Fungi</taxon>
        <taxon>Dikarya</taxon>
        <taxon>Basidiomycota</taxon>
        <taxon>Agaricomycotina</taxon>
        <taxon>Agaricomycetes</taxon>
        <taxon>Agaricomycetidae</taxon>
        <taxon>Agaricales</taxon>
        <taxon>Marasmiineae</taxon>
        <taxon>Mycenaceae</taxon>
        <taxon>Mycena</taxon>
    </lineage>
</organism>
<evidence type="ECO:0000313" key="6">
    <source>
        <dbReference type="Proteomes" id="UP000620124"/>
    </source>
</evidence>
<comment type="caution">
    <text evidence="5">The sequence shown here is derived from an EMBL/GenBank/DDBJ whole genome shotgun (WGS) entry which is preliminary data.</text>
</comment>